<protein>
    <recommendedName>
        <fullName evidence="9">Flippase-like domain-containing protein</fullName>
    </recommendedName>
</protein>
<evidence type="ECO:0000256" key="1">
    <source>
        <dbReference type="ARBA" id="ARBA00004651"/>
    </source>
</evidence>
<evidence type="ECO:0000256" key="5">
    <source>
        <dbReference type="ARBA" id="ARBA00023136"/>
    </source>
</evidence>
<dbReference type="PaxDb" id="289377-HL41_03170"/>
<keyword evidence="2" id="KW-1003">Cell membrane</keyword>
<sequence>MKRINHFLSLALRFIITFGILFFLFKKTDFVKLKEIFKNLSLPFYLTALLCFNSFQLMVALRWQKICETWGFKQSYLFFLKSYLMGFSLNTVMPGIVGGDLLRTFLLTRQGLPFKKATFSVMIDRFYGLLGIFFILSISLPLYGQFLPKKLYYFSTILTYSTILSFFLISVFFTKIYSTDYFRPVSLPYNLFPILLGVLIQVFFVLQFVLLGKALHLNISYVYYFVMIPIISFLAALPISISGLGVREGGLSYFVSLLGFSIEHGVLLGMLGYSLILISALPGLYFYLKAKVSWK</sequence>
<evidence type="ECO:0008006" key="9">
    <source>
        <dbReference type="Google" id="ProtNLM"/>
    </source>
</evidence>
<evidence type="ECO:0000256" key="2">
    <source>
        <dbReference type="ARBA" id="ARBA00022475"/>
    </source>
</evidence>
<feature type="transmembrane region" description="Helical" evidence="6">
    <location>
        <begin position="266"/>
        <end position="288"/>
    </location>
</feature>
<evidence type="ECO:0000313" key="7">
    <source>
        <dbReference type="EMBL" id="AIH03866.1"/>
    </source>
</evidence>
<evidence type="ECO:0000313" key="8">
    <source>
        <dbReference type="Proteomes" id="UP000028481"/>
    </source>
</evidence>
<feature type="transmembrane region" description="Helical" evidence="6">
    <location>
        <begin position="222"/>
        <end position="246"/>
    </location>
</feature>
<dbReference type="RefSeq" id="WP_038061851.1">
    <property type="nucleotide sequence ID" value="NZ_CP008796.1"/>
</dbReference>
<dbReference type="STRING" id="289377.HL41_03170"/>
<dbReference type="PANTHER" id="PTHR40277:SF1">
    <property type="entry name" value="BLL5419 PROTEIN"/>
    <property type="match status" value="1"/>
</dbReference>
<dbReference type="Pfam" id="PF03706">
    <property type="entry name" value="LPG_synthase_TM"/>
    <property type="match status" value="1"/>
</dbReference>
<dbReference type="InterPro" id="IPR022791">
    <property type="entry name" value="L-PG_synthase/AglD"/>
</dbReference>
<accession>A0A075WSM2</accession>
<keyword evidence="5 6" id="KW-0472">Membrane</keyword>
<evidence type="ECO:0000256" key="6">
    <source>
        <dbReference type="SAM" id="Phobius"/>
    </source>
</evidence>
<gene>
    <name evidence="7" type="ORF">HL41_03170</name>
</gene>
<comment type="subcellular location">
    <subcellularLocation>
        <location evidence="1">Cell membrane</location>
        <topology evidence="1">Multi-pass membrane protein</topology>
    </subcellularLocation>
</comment>
<evidence type="ECO:0000256" key="3">
    <source>
        <dbReference type="ARBA" id="ARBA00022692"/>
    </source>
</evidence>
<dbReference type="NCBIfam" id="TIGR00374">
    <property type="entry name" value="flippase-like domain"/>
    <property type="match status" value="1"/>
</dbReference>
<feature type="transmembrane region" description="Helical" evidence="6">
    <location>
        <begin position="126"/>
        <end position="144"/>
    </location>
</feature>
<keyword evidence="8" id="KW-1185">Reference proteome</keyword>
<dbReference type="AlphaFoldDB" id="A0A075WSM2"/>
<evidence type="ECO:0000256" key="4">
    <source>
        <dbReference type="ARBA" id="ARBA00022989"/>
    </source>
</evidence>
<feature type="transmembrane region" description="Helical" evidence="6">
    <location>
        <begin position="7"/>
        <end position="25"/>
    </location>
</feature>
<proteinExistence type="predicted"/>
<feature type="transmembrane region" description="Helical" evidence="6">
    <location>
        <begin position="151"/>
        <end position="177"/>
    </location>
</feature>
<dbReference type="HOGENOM" id="CLU_048072_2_0_0"/>
<dbReference type="OrthoDB" id="9788795at2"/>
<feature type="transmembrane region" description="Helical" evidence="6">
    <location>
        <begin position="45"/>
        <end position="63"/>
    </location>
</feature>
<keyword evidence="3 6" id="KW-0812">Transmembrane</keyword>
<keyword evidence="4 6" id="KW-1133">Transmembrane helix</keyword>
<organism evidence="7 8">
    <name type="scientific">Thermodesulfobacterium commune DSM 2178</name>
    <dbReference type="NCBI Taxonomy" id="289377"/>
    <lineage>
        <taxon>Bacteria</taxon>
        <taxon>Pseudomonadati</taxon>
        <taxon>Thermodesulfobacteriota</taxon>
        <taxon>Thermodesulfobacteria</taxon>
        <taxon>Thermodesulfobacteriales</taxon>
        <taxon>Thermodesulfobacteriaceae</taxon>
        <taxon>Thermodesulfobacterium</taxon>
    </lineage>
</organism>
<name>A0A075WSM2_9BACT</name>
<dbReference type="EMBL" id="CP008796">
    <property type="protein sequence ID" value="AIH03866.1"/>
    <property type="molecule type" value="Genomic_DNA"/>
</dbReference>
<reference evidence="7 8" key="1">
    <citation type="journal article" date="2015" name="Genome Announc.">
        <title>Genome Sequence of a Sulfate-Reducing Thermophilic Bacterium, Thermodesulfobacterium commune DSM 2178T (Phylum Thermodesulfobacteria).</title>
        <authorList>
            <person name="Bhatnagar S."/>
            <person name="Badger J.H."/>
            <person name="Madupu R."/>
            <person name="Khouri H.M."/>
            <person name="O'Connor E.M."/>
            <person name="Robb F.T."/>
            <person name="Ward N.L."/>
            <person name="Eisen J.A."/>
        </authorList>
    </citation>
    <scope>NUCLEOTIDE SEQUENCE [LARGE SCALE GENOMIC DNA]</scope>
    <source>
        <strain evidence="7 8">DSM 2178</strain>
    </source>
</reference>
<feature type="transmembrane region" description="Helical" evidence="6">
    <location>
        <begin position="189"/>
        <end position="210"/>
    </location>
</feature>
<dbReference type="PANTHER" id="PTHR40277">
    <property type="entry name" value="BLL5419 PROTEIN"/>
    <property type="match status" value="1"/>
</dbReference>
<dbReference type="KEGG" id="tcm:HL41_03170"/>
<dbReference type="eggNOG" id="COG0392">
    <property type="taxonomic scope" value="Bacteria"/>
</dbReference>
<dbReference type="GO" id="GO:0005886">
    <property type="term" value="C:plasma membrane"/>
    <property type="evidence" value="ECO:0007669"/>
    <property type="project" value="UniProtKB-SubCell"/>
</dbReference>
<dbReference type="Proteomes" id="UP000028481">
    <property type="component" value="Chromosome"/>
</dbReference>
<feature type="transmembrane region" description="Helical" evidence="6">
    <location>
        <begin position="83"/>
        <end position="106"/>
    </location>
</feature>